<name>A0A1E5XPV5_9HYPH</name>
<dbReference type="RefSeq" id="WP_069910168.1">
    <property type="nucleotide sequence ID" value="NZ_LAJE02000195.1"/>
</dbReference>
<dbReference type="EMBL" id="LAJE02000195">
    <property type="protein sequence ID" value="OEO30623.1"/>
    <property type="molecule type" value="Genomic_DNA"/>
</dbReference>
<evidence type="ECO:0000313" key="2">
    <source>
        <dbReference type="Proteomes" id="UP000095463"/>
    </source>
</evidence>
<proteinExistence type="predicted"/>
<dbReference type="Proteomes" id="UP000095463">
    <property type="component" value="Unassembled WGS sequence"/>
</dbReference>
<accession>A0A1E5XPV5</accession>
<gene>
    <name evidence="1" type="ORF">VW23_020340</name>
</gene>
<dbReference type="InterPro" id="IPR058292">
    <property type="entry name" value="DUF7986"/>
</dbReference>
<organism evidence="1 2">
    <name type="scientific">Devosia insulae DS-56</name>
    <dbReference type="NCBI Taxonomy" id="1116389"/>
    <lineage>
        <taxon>Bacteria</taxon>
        <taxon>Pseudomonadati</taxon>
        <taxon>Pseudomonadota</taxon>
        <taxon>Alphaproteobacteria</taxon>
        <taxon>Hyphomicrobiales</taxon>
        <taxon>Devosiaceae</taxon>
        <taxon>Devosia</taxon>
    </lineage>
</organism>
<comment type="caution">
    <text evidence="1">The sequence shown here is derived from an EMBL/GenBank/DDBJ whole genome shotgun (WGS) entry which is preliminary data.</text>
</comment>
<dbReference type="Pfam" id="PF25948">
    <property type="entry name" value="DUF7986"/>
    <property type="match status" value="1"/>
</dbReference>
<dbReference type="AlphaFoldDB" id="A0A1E5XPV5"/>
<protein>
    <submittedName>
        <fullName evidence="1">Uncharacterized protein</fullName>
    </submittedName>
</protein>
<keyword evidence="2" id="KW-1185">Reference proteome</keyword>
<evidence type="ECO:0000313" key="1">
    <source>
        <dbReference type="EMBL" id="OEO30623.1"/>
    </source>
</evidence>
<reference evidence="1 2" key="1">
    <citation type="journal article" date="2015" name="Genome Announc.">
        <title>Genome Assemblies of Three Soil-Associated Devosia species: D. insulae, D. limi, and D. soli.</title>
        <authorList>
            <person name="Hassan Y.I."/>
            <person name="Lepp D."/>
            <person name="Zhou T."/>
        </authorList>
    </citation>
    <scope>NUCLEOTIDE SEQUENCE [LARGE SCALE GENOMIC DNA]</scope>
    <source>
        <strain evidence="1 2">DS-56</strain>
    </source>
</reference>
<sequence length="443" mass="49629">MGYQIEGLIKWATSVSWRDTFDDVILAHLVAANEFDLDPEQLSDLLGDRFMELHHCAFEDLVATTYEDGSNIVNDYIKRRGWKEGASTRAYMQAMRDSLMSLYEISDIVPGVSFMARDLVQGGEPVLVAERTATRSMLAWDRMAARLVTVNGKIMMTGAALQFTPTALERALSDIAAVRNDFKAAKLPDAPRRDPELTAFVLKGSAIILSAAWLRDLLERLLGKRPLLVANVDDELFEYASLRYQLKRGVTQARVRDALAGIEDVHPDGRNFWVWLLPDKTGQRTPADLRFDAIIESGGASVFADIDLEGRSLNVLVNSRARAEQALLLLAGPLHGLVGEPVMDVGVEDLDEEVAAPEVVESSKNVEAMQEHLRQHHLRTLNEPVPMLDGETPRAAIKTEAGRRKVADWLKYLENAHERNRDISVAYDPGWLWDELDLRAYRK</sequence>